<gene>
    <name evidence="2" type="ORF">BLNAU_17689</name>
</gene>
<sequence length="80" mass="9286">MVRLRMKMGDACRVRTSIWDQTEVTATLHHSHLEPIVGEERLRDDVDRRVSQSESPQLSSFLSPQTSTNHNTEWAAIQRR</sequence>
<dbReference type="Proteomes" id="UP001281761">
    <property type="component" value="Unassembled WGS sequence"/>
</dbReference>
<evidence type="ECO:0000256" key="1">
    <source>
        <dbReference type="SAM" id="MobiDB-lite"/>
    </source>
</evidence>
<feature type="compositionally biased region" description="Polar residues" evidence="1">
    <location>
        <begin position="56"/>
        <end position="72"/>
    </location>
</feature>
<protein>
    <submittedName>
        <fullName evidence="2">Uncharacterized protein</fullName>
    </submittedName>
</protein>
<feature type="region of interest" description="Disordered" evidence="1">
    <location>
        <begin position="43"/>
        <end position="80"/>
    </location>
</feature>
<comment type="caution">
    <text evidence="2">The sequence shown here is derived from an EMBL/GenBank/DDBJ whole genome shotgun (WGS) entry which is preliminary data.</text>
</comment>
<evidence type="ECO:0000313" key="2">
    <source>
        <dbReference type="EMBL" id="KAK2947369.1"/>
    </source>
</evidence>
<proteinExistence type="predicted"/>
<organism evidence="2 3">
    <name type="scientific">Blattamonas nauphoetae</name>
    <dbReference type="NCBI Taxonomy" id="2049346"/>
    <lineage>
        <taxon>Eukaryota</taxon>
        <taxon>Metamonada</taxon>
        <taxon>Preaxostyla</taxon>
        <taxon>Oxymonadida</taxon>
        <taxon>Blattamonas</taxon>
    </lineage>
</organism>
<accession>A0ABQ9X6H1</accession>
<keyword evidence="3" id="KW-1185">Reference proteome</keyword>
<name>A0ABQ9X6H1_9EUKA</name>
<evidence type="ECO:0000313" key="3">
    <source>
        <dbReference type="Proteomes" id="UP001281761"/>
    </source>
</evidence>
<dbReference type="EMBL" id="JARBJD010000203">
    <property type="protein sequence ID" value="KAK2947369.1"/>
    <property type="molecule type" value="Genomic_DNA"/>
</dbReference>
<reference evidence="2 3" key="1">
    <citation type="journal article" date="2022" name="bioRxiv">
        <title>Genomics of Preaxostyla Flagellates Illuminates Evolutionary Transitions and the Path Towards Mitochondrial Loss.</title>
        <authorList>
            <person name="Novak L.V.F."/>
            <person name="Treitli S.C."/>
            <person name="Pyrih J."/>
            <person name="Halakuc P."/>
            <person name="Pipaliya S.V."/>
            <person name="Vacek V."/>
            <person name="Brzon O."/>
            <person name="Soukal P."/>
            <person name="Eme L."/>
            <person name="Dacks J.B."/>
            <person name="Karnkowska A."/>
            <person name="Elias M."/>
            <person name="Hampl V."/>
        </authorList>
    </citation>
    <scope>NUCLEOTIDE SEQUENCE [LARGE SCALE GENOMIC DNA]</scope>
    <source>
        <strain evidence="2">NAU3</strain>
        <tissue evidence="2">Gut</tissue>
    </source>
</reference>